<dbReference type="PROSITE" id="PS51186">
    <property type="entry name" value="GNAT"/>
    <property type="match status" value="1"/>
</dbReference>
<dbReference type="InterPro" id="IPR016181">
    <property type="entry name" value="Acyl_CoA_acyltransferase"/>
</dbReference>
<evidence type="ECO:0000313" key="3">
    <source>
        <dbReference type="Proteomes" id="UP000606003"/>
    </source>
</evidence>
<proteinExistence type="predicted"/>
<dbReference type="InterPro" id="IPR000182">
    <property type="entry name" value="GNAT_dom"/>
</dbReference>
<dbReference type="EMBL" id="JACXAC010000002">
    <property type="protein sequence ID" value="MBD2721556.1"/>
    <property type="molecule type" value="Genomic_DNA"/>
</dbReference>
<dbReference type="RefSeq" id="WP_190922834.1">
    <property type="nucleotide sequence ID" value="NZ_JACXAC010000002.1"/>
</dbReference>
<reference evidence="2 3" key="1">
    <citation type="submission" date="2020-09" db="EMBL/GenBank/DDBJ databases">
        <authorList>
            <person name="Kim M.K."/>
        </authorList>
    </citation>
    <scope>NUCLEOTIDE SEQUENCE [LARGE SCALE GENOMIC DNA]</scope>
    <source>
        <strain evidence="2 3">BT189</strain>
    </source>
</reference>
<sequence length="255" mass="28485">MNIAYSPLESTRFNLRILRGTASELAPETLLHTIAEERVDVAILRIPTSKQHKIAQLSALLPYPLVMADTVLTFKCDMRTSPPQPLRNPRLVVRRATADDQPALEELVEAIFANYHTHYNSNPLFDPKLVLAGYQEWALSFLHSTTPDKACFLFYLDNRAVALTTIALHEKYGDGMLMGARPGTTSPGLGGDLVRHIKQYTLSHGRKWVHGTTQVQNHGVQRMLIQEGFLPAESHYTIHINSLLSQGNQPLITGI</sequence>
<accession>A0ABR8JRK7</accession>
<dbReference type="SUPFAM" id="SSF55729">
    <property type="entry name" value="Acyl-CoA N-acyltransferases (Nat)"/>
    <property type="match status" value="1"/>
</dbReference>
<organism evidence="2 3">
    <name type="scientific">Hymenobacter armeniacus</name>
    <dbReference type="NCBI Taxonomy" id="2771358"/>
    <lineage>
        <taxon>Bacteria</taxon>
        <taxon>Pseudomonadati</taxon>
        <taxon>Bacteroidota</taxon>
        <taxon>Cytophagia</taxon>
        <taxon>Cytophagales</taxon>
        <taxon>Hymenobacteraceae</taxon>
        <taxon>Hymenobacter</taxon>
    </lineage>
</organism>
<evidence type="ECO:0000313" key="2">
    <source>
        <dbReference type="EMBL" id="MBD2721556.1"/>
    </source>
</evidence>
<protein>
    <recommendedName>
        <fullName evidence="1">N-acetyltransferase domain-containing protein</fullName>
    </recommendedName>
</protein>
<name>A0ABR8JRK7_9BACT</name>
<gene>
    <name evidence="2" type="ORF">IC234_05400</name>
</gene>
<evidence type="ECO:0000259" key="1">
    <source>
        <dbReference type="PROSITE" id="PS51186"/>
    </source>
</evidence>
<feature type="domain" description="N-acetyltransferase" evidence="1">
    <location>
        <begin position="91"/>
        <end position="250"/>
    </location>
</feature>
<keyword evidence="3" id="KW-1185">Reference proteome</keyword>
<dbReference type="Proteomes" id="UP000606003">
    <property type="component" value="Unassembled WGS sequence"/>
</dbReference>
<comment type="caution">
    <text evidence="2">The sequence shown here is derived from an EMBL/GenBank/DDBJ whole genome shotgun (WGS) entry which is preliminary data.</text>
</comment>
<dbReference type="Gene3D" id="3.40.630.30">
    <property type="match status" value="1"/>
</dbReference>